<evidence type="ECO:0000256" key="6">
    <source>
        <dbReference type="ARBA" id="ARBA00022771"/>
    </source>
</evidence>
<feature type="active site" description="Proton donor; for delta-elimination activity" evidence="15">
    <location>
        <position position="274"/>
    </location>
</feature>
<dbReference type="PANTHER" id="PTHR22993">
    <property type="entry name" value="FORMAMIDOPYRIMIDINE-DNA GLYCOSYLASE"/>
    <property type="match status" value="1"/>
</dbReference>
<dbReference type="PROSITE" id="PS01242">
    <property type="entry name" value="ZF_FPG_1"/>
    <property type="match status" value="1"/>
</dbReference>
<dbReference type="RefSeq" id="WP_047262402.1">
    <property type="nucleotide sequence ID" value="NZ_CP011542.1"/>
</dbReference>
<dbReference type="KEGG" id="cmv:CMUST_10220"/>
<dbReference type="InterPro" id="IPR015886">
    <property type="entry name" value="H2TH_FPG"/>
</dbReference>
<dbReference type="PROSITE" id="PS51066">
    <property type="entry name" value="ZF_FPG_2"/>
    <property type="match status" value="1"/>
</dbReference>
<organism evidence="18 19">
    <name type="scientific">Corynebacterium mustelae</name>
    <dbReference type="NCBI Taxonomy" id="571915"/>
    <lineage>
        <taxon>Bacteria</taxon>
        <taxon>Bacillati</taxon>
        <taxon>Actinomycetota</taxon>
        <taxon>Actinomycetes</taxon>
        <taxon>Mycobacteriales</taxon>
        <taxon>Corynebacteriaceae</taxon>
        <taxon>Corynebacterium</taxon>
    </lineage>
</organism>
<feature type="active site" description="Proton donor; for beta-elimination activity" evidence="15">
    <location>
        <position position="61"/>
    </location>
</feature>
<dbReference type="InterPro" id="IPR012319">
    <property type="entry name" value="FPG_cat"/>
</dbReference>
<keyword evidence="4 15" id="KW-0479">Metal-binding</keyword>
<dbReference type="Pfam" id="PF01149">
    <property type="entry name" value="Fapy_DNA_glyco"/>
    <property type="match status" value="1"/>
</dbReference>
<evidence type="ECO:0000256" key="9">
    <source>
        <dbReference type="ARBA" id="ARBA00023125"/>
    </source>
</evidence>
<dbReference type="Proteomes" id="UP000035199">
    <property type="component" value="Chromosome"/>
</dbReference>
<dbReference type="HAMAP" id="MF_00103">
    <property type="entry name" value="Fapy_DNA_glycosyl"/>
    <property type="match status" value="1"/>
</dbReference>
<keyword evidence="12 15" id="KW-0511">Multifunctional enzyme</keyword>
<comment type="function">
    <text evidence="15">Involved in base excision repair of DNA damaged by oxidation or by mutagenic agents. Acts as DNA glycosylase that recognizes and removes damaged bases. Has a preference for oxidized purines, such as 7,8-dihydro-8-oxoguanine (8-oxoG). Has AP (apurinic/apyrimidinic) lyase activity and introduces nicks in the DNA strand. Cleaves the DNA backbone by beta-delta elimination to generate a single-strand break at the site of the removed base with both 3'- and 5'-phosphates.</text>
</comment>
<evidence type="ECO:0000256" key="2">
    <source>
        <dbReference type="ARBA" id="ARBA00009409"/>
    </source>
</evidence>
<evidence type="ECO:0000256" key="3">
    <source>
        <dbReference type="ARBA" id="ARBA00011245"/>
    </source>
</evidence>
<evidence type="ECO:0000256" key="13">
    <source>
        <dbReference type="ARBA" id="ARBA00023295"/>
    </source>
</evidence>
<dbReference type="FunFam" id="1.10.8.50:FF:000003">
    <property type="entry name" value="Formamidopyrimidine-DNA glycosylase"/>
    <property type="match status" value="1"/>
</dbReference>
<feature type="binding site" evidence="15">
    <location>
        <position position="164"/>
    </location>
    <ligand>
        <name>DNA</name>
        <dbReference type="ChEBI" id="CHEBI:16991"/>
    </ligand>
</feature>
<dbReference type="InterPro" id="IPR000214">
    <property type="entry name" value="Znf_DNA_glyclase/AP_lyase"/>
</dbReference>
<dbReference type="Pfam" id="PF06827">
    <property type="entry name" value="zf-FPG_IleRS"/>
    <property type="match status" value="1"/>
</dbReference>
<dbReference type="GO" id="GO:0003684">
    <property type="term" value="F:damaged DNA binding"/>
    <property type="evidence" value="ECO:0007669"/>
    <property type="project" value="InterPro"/>
</dbReference>
<reference evidence="19" key="2">
    <citation type="submission" date="2015-05" db="EMBL/GenBank/DDBJ databases">
        <title>Complete genome sequence of Corynebacterium mustelae DSM 45274, isolated from various tissues of a male ferret with lethal sepsis.</title>
        <authorList>
            <person name="Ruckert C."/>
            <person name="Albersmeier A."/>
            <person name="Winkler A."/>
            <person name="Tauch A."/>
        </authorList>
    </citation>
    <scope>NUCLEOTIDE SEQUENCE [LARGE SCALE GENOMIC DNA]</scope>
    <source>
        <strain evidence="19">DSM 45274</strain>
    </source>
</reference>
<feature type="domain" description="FPG-type" evidence="16">
    <location>
        <begin position="250"/>
        <end position="284"/>
    </location>
</feature>
<dbReference type="PROSITE" id="PS51068">
    <property type="entry name" value="FPG_CAT"/>
    <property type="match status" value="1"/>
</dbReference>
<evidence type="ECO:0000256" key="11">
    <source>
        <dbReference type="ARBA" id="ARBA00023239"/>
    </source>
</evidence>
<keyword evidence="11 15" id="KW-0456">Lyase</keyword>
<keyword evidence="5 15" id="KW-0227">DNA damage</keyword>
<dbReference type="EMBL" id="CP011542">
    <property type="protein sequence ID" value="AKK06360.1"/>
    <property type="molecule type" value="Genomic_DNA"/>
</dbReference>
<comment type="similarity">
    <text evidence="2 15">Belongs to the FPG family.</text>
</comment>
<keyword evidence="13 15" id="KW-0326">Glycosidase</keyword>
<dbReference type="NCBIfam" id="TIGR00577">
    <property type="entry name" value="fpg"/>
    <property type="match status" value="1"/>
</dbReference>
<dbReference type="GO" id="GO:0006979">
    <property type="term" value="P:response to oxidative stress"/>
    <property type="evidence" value="ECO:0007669"/>
    <property type="project" value="UniProtKB-ARBA"/>
</dbReference>
<reference evidence="18 19" key="1">
    <citation type="journal article" date="2015" name="Genome Announc.">
        <title>Complete Genome Sequence of the Type Strain Corynebacterium mustelae DSM 45274, Isolated from Various Tissues of a Male Ferret with Lethal Sepsis.</title>
        <authorList>
            <person name="Ruckert C."/>
            <person name="Eimer J."/>
            <person name="Winkler A."/>
            <person name="Tauch A."/>
        </authorList>
    </citation>
    <scope>NUCLEOTIDE SEQUENCE [LARGE SCALE GENOMIC DNA]</scope>
    <source>
        <strain evidence="18 19">DSM 45274</strain>
    </source>
</reference>
<accession>A0A0G3H0S0</accession>
<evidence type="ECO:0000256" key="14">
    <source>
        <dbReference type="ARBA" id="ARBA00044632"/>
    </source>
</evidence>
<dbReference type="CDD" id="cd08966">
    <property type="entry name" value="EcFpg-like_N"/>
    <property type="match status" value="1"/>
</dbReference>
<dbReference type="InterPro" id="IPR010663">
    <property type="entry name" value="Znf_FPG/IleRS"/>
</dbReference>
<evidence type="ECO:0000256" key="4">
    <source>
        <dbReference type="ARBA" id="ARBA00022723"/>
    </source>
</evidence>
<dbReference type="EC" id="4.2.99.18" evidence="15"/>
<feature type="binding site" evidence="15">
    <location>
        <position position="118"/>
    </location>
    <ligand>
        <name>DNA</name>
        <dbReference type="ChEBI" id="CHEBI:16991"/>
    </ligand>
</feature>
<dbReference type="GO" id="GO:0140078">
    <property type="term" value="F:class I DNA-(apurinic or apyrimidinic site) endonuclease activity"/>
    <property type="evidence" value="ECO:0007669"/>
    <property type="project" value="UniProtKB-EC"/>
</dbReference>
<keyword evidence="19" id="KW-1185">Reference proteome</keyword>
<evidence type="ECO:0000313" key="19">
    <source>
        <dbReference type="Proteomes" id="UP000035199"/>
    </source>
</evidence>
<keyword evidence="6 15" id="KW-0863">Zinc-finger</keyword>
<dbReference type="InterPro" id="IPR020629">
    <property type="entry name" value="FPG_Glyclase"/>
</dbReference>
<dbReference type="SUPFAM" id="SSF46946">
    <property type="entry name" value="S13-like H2TH domain"/>
    <property type="match status" value="1"/>
</dbReference>
<evidence type="ECO:0000256" key="7">
    <source>
        <dbReference type="ARBA" id="ARBA00022801"/>
    </source>
</evidence>
<feature type="active site" description="Schiff-base intermediate with DNA" evidence="15">
    <location>
        <position position="2"/>
    </location>
</feature>
<dbReference type="SUPFAM" id="SSF81624">
    <property type="entry name" value="N-terminal domain of MutM-like DNA repair proteins"/>
    <property type="match status" value="1"/>
</dbReference>
<evidence type="ECO:0000256" key="12">
    <source>
        <dbReference type="ARBA" id="ARBA00023268"/>
    </source>
</evidence>
<protein>
    <recommendedName>
        <fullName evidence="15">Formamidopyrimidine-DNA glycosylase</fullName>
        <shortName evidence="15">Fapy-DNA glycosylase</shortName>
        <ecNumber evidence="15">3.2.2.23</ecNumber>
    </recommendedName>
    <alternativeName>
        <fullName evidence="15">DNA-(apurinic or apyrimidinic site) lyase MutM</fullName>
        <shortName evidence="15">AP lyase MutM</shortName>
        <ecNumber evidence="15">4.2.99.18</ecNumber>
    </alternativeName>
</protein>
<sequence>MPELPEVEVVRRGLEPHLVGKSFRDIDVRHPRAIRGIDGGAGQLIAALAGQTVQQVRRRGKFLWLELGNSTPDQPCLVVHLGMSGQMLIKDSDVQPTTHARICTTLDDGTQLWFVDQRTFGYWLPTTLVDVGTGVIPSTITHIARDLLDPELDMDKLSRRISAKNSEIKKLLLNQEIVAGIGNIYADEMLWAAQIHPRTPGSNLSKKKITHLLQAGQTVMRAALEQGGTSFDELYVNVNGESGYFDVRLNAYGQHNKPCDRCGTEIIKEKFTNRSSHFCPQCQRL</sequence>
<dbReference type="PANTHER" id="PTHR22993:SF9">
    <property type="entry name" value="FORMAMIDOPYRIMIDINE-DNA GLYCOSYLASE"/>
    <property type="match status" value="1"/>
</dbReference>
<dbReference type="SUPFAM" id="SSF57716">
    <property type="entry name" value="Glucocorticoid receptor-like (DNA-binding domain)"/>
    <property type="match status" value="1"/>
</dbReference>
<evidence type="ECO:0000256" key="5">
    <source>
        <dbReference type="ARBA" id="ARBA00022763"/>
    </source>
</evidence>
<dbReference type="InterPro" id="IPR015887">
    <property type="entry name" value="DNA_glyclase_Znf_dom_DNA_BS"/>
</dbReference>
<dbReference type="EC" id="3.2.2.23" evidence="15"/>
<comment type="catalytic activity">
    <reaction evidence="14 15">
        <text>2'-deoxyribonucleotide-(2'-deoxyribose 5'-phosphate)-2'-deoxyribonucleotide-DNA = a 3'-end 2'-deoxyribonucleotide-(2,3-dehydro-2,3-deoxyribose 5'-phosphate)-DNA + a 5'-end 5'-phospho-2'-deoxyribonucleoside-DNA + H(+)</text>
        <dbReference type="Rhea" id="RHEA:66592"/>
        <dbReference type="Rhea" id="RHEA-COMP:13180"/>
        <dbReference type="Rhea" id="RHEA-COMP:16897"/>
        <dbReference type="Rhea" id="RHEA-COMP:17067"/>
        <dbReference type="ChEBI" id="CHEBI:15378"/>
        <dbReference type="ChEBI" id="CHEBI:136412"/>
        <dbReference type="ChEBI" id="CHEBI:157695"/>
        <dbReference type="ChEBI" id="CHEBI:167181"/>
        <dbReference type="EC" id="4.2.99.18"/>
    </reaction>
</comment>
<proteinExistence type="inferred from homology"/>
<keyword evidence="9 15" id="KW-0238">DNA-binding</keyword>
<evidence type="ECO:0000256" key="1">
    <source>
        <dbReference type="ARBA" id="ARBA00001668"/>
    </source>
</evidence>
<dbReference type="NCBIfam" id="NF002211">
    <property type="entry name" value="PRK01103.1"/>
    <property type="match status" value="1"/>
</dbReference>
<dbReference type="GO" id="GO:0006284">
    <property type="term" value="P:base-excision repair"/>
    <property type="evidence" value="ECO:0007669"/>
    <property type="project" value="InterPro"/>
</dbReference>
<dbReference type="Pfam" id="PF06831">
    <property type="entry name" value="H2TH"/>
    <property type="match status" value="1"/>
</dbReference>
<comment type="catalytic activity">
    <reaction evidence="1 15">
        <text>Hydrolysis of DNA containing ring-opened 7-methylguanine residues, releasing 2,6-diamino-4-hydroxy-5-(N-methyl)formamidopyrimidine.</text>
        <dbReference type="EC" id="3.2.2.23"/>
    </reaction>
</comment>
<evidence type="ECO:0000256" key="10">
    <source>
        <dbReference type="ARBA" id="ARBA00023204"/>
    </source>
</evidence>
<name>A0A0G3H0S0_9CORY</name>
<dbReference type="GO" id="GO:0003690">
    <property type="term" value="F:double-stranded DNA binding"/>
    <property type="evidence" value="ECO:0007669"/>
    <property type="project" value="UniProtKB-ARBA"/>
</dbReference>
<dbReference type="GO" id="GO:0034039">
    <property type="term" value="F:8-oxo-7,8-dihydroguanine DNA N-glycosylase activity"/>
    <property type="evidence" value="ECO:0007669"/>
    <property type="project" value="TreeGrafter"/>
</dbReference>
<dbReference type="SMART" id="SM00898">
    <property type="entry name" value="Fapy_DNA_glyco"/>
    <property type="match status" value="1"/>
</dbReference>
<evidence type="ECO:0000259" key="16">
    <source>
        <dbReference type="PROSITE" id="PS51066"/>
    </source>
</evidence>
<dbReference type="AlphaFoldDB" id="A0A0G3H0S0"/>
<evidence type="ECO:0000259" key="17">
    <source>
        <dbReference type="PROSITE" id="PS51068"/>
    </source>
</evidence>
<keyword evidence="7 15" id="KW-0378">Hydrolase</keyword>
<keyword evidence="10 15" id="KW-0234">DNA repair</keyword>
<keyword evidence="8 15" id="KW-0862">Zinc</keyword>
<dbReference type="OrthoDB" id="9800855at2"/>
<dbReference type="InterPro" id="IPR035937">
    <property type="entry name" value="FPG_N"/>
</dbReference>
<feature type="domain" description="Formamidopyrimidine-DNA glycosylase catalytic" evidence="17">
    <location>
        <begin position="2"/>
        <end position="121"/>
    </location>
</feature>
<dbReference type="SMART" id="SM01232">
    <property type="entry name" value="H2TH"/>
    <property type="match status" value="1"/>
</dbReference>
<dbReference type="STRING" id="571915.CMUST_10220"/>
<dbReference type="GO" id="GO:0008270">
    <property type="term" value="F:zinc ion binding"/>
    <property type="evidence" value="ECO:0007669"/>
    <property type="project" value="UniProtKB-UniRule"/>
</dbReference>
<evidence type="ECO:0000256" key="15">
    <source>
        <dbReference type="HAMAP-Rule" id="MF_00103"/>
    </source>
</evidence>
<dbReference type="Gene3D" id="1.10.8.50">
    <property type="match status" value="1"/>
</dbReference>
<evidence type="ECO:0000313" key="18">
    <source>
        <dbReference type="EMBL" id="AKK06360.1"/>
    </source>
</evidence>
<dbReference type="InterPro" id="IPR010979">
    <property type="entry name" value="Ribosomal_uS13-like_H2TH"/>
</dbReference>
<feature type="active site" description="Proton donor" evidence="15">
    <location>
        <position position="3"/>
    </location>
</feature>
<gene>
    <name evidence="15 18" type="primary">mutM</name>
    <name evidence="15" type="synonym">fpg</name>
    <name evidence="18" type="ORF">CMUST_10220</name>
</gene>
<comment type="subunit">
    <text evidence="3 15">Monomer.</text>
</comment>
<comment type="cofactor">
    <cofactor evidence="15">
        <name>Zn(2+)</name>
        <dbReference type="ChEBI" id="CHEBI:29105"/>
    </cofactor>
    <text evidence="15">Binds 1 zinc ion per subunit.</text>
</comment>
<dbReference type="PATRIC" id="fig|571915.4.peg.2169"/>
<evidence type="ECO:0000256" key="8">
    <source>
        <dbReference type="ARBA" id="ARBA00022833"/>
    </source>
</evidence>
<feature type="binding site" evidence="15">
    <location>
        <position position="99"/>
    </location>
    <ligand>
        <name>DNA</name>
        <dbReference type="ChEBI" id="CHEBI:16991"/>
    </ligand>
</feature>
<dbReference type="Gene3D" id="3.20.190.10">
    <property type="entry name" value="MutM-like, N-terminal"/>
    <property type="match status" value="1"/>
</dbReference>